<dbReference type="Proteomes" id="UP000184432">
    <property type="component" value="Unassembled WGS sequence"/>
</dbReference>
<name>A0A1M6GDF2_9FLAO</name>
<keyword evidence="2" id="KW-1185">Reference proteome</keyword>
<evidence type="ECO:0008006" key="3">
    <source>
        <dbReference type="Google" id="ProtNLM"/>
    </source>
</evidence>
<protein>
    <recommendedName>
        <fullName evidence="3">DinB superfamily protein</fullName>
    </recommendedName>
</protein>
<evidence type="ECO:0000313" key="1">
    <source>
        <dbReference type="EMBL" id="SHJ07968.1"/>
    </source>
</evidence>
<dbReference type="RefSeq" id="WP_073316418.1">
    <property type="nucleotide sequence ID" value="NZ_FQYP01000005.1"/>
</dbReference>
<dbReference type="EMBL" id="FQYP01000005">
    <property type="protein sequence ID" value="SHJ07968.1"/>
    <property type="molecule type" value="Genomic_DNA"/>
</dbReference>
<dbReference type="SUPFAM" id="SSF109854">
    <property type="entry name" value="DinB/YfiT-like putative metalloenzymes"/>
    <property type="match status" value="1"/>
</dbReference>
<dbReference type="OrthoDB" id="9814103at2"/>
<accession>A0A1M6GDF2</accession>
<sequence>MRTAYQLARHFKEAFYGPNMTGSNLNQQLEGVTWQQATVQLYDLNTIAILVYHIGYYIGGVLEVLKGGELTIRDKYSFDCPVIDSEESWQSLLEKTWREVDEFTELLGKLSEEQLQKSFVDEKYGSYHRNMMGIIEHTHYHLGQIAMIKKILLNGKMFK</sequence>
<gene>
    <name evidence="1" type="ORF">SAMN04488508_105216</name>
</gene>
<dbReference type="STRING" id="570521.SAMN04488508_105216"/>
<proteinExistence type="predicted"/>
<organism evidence="1 2">
    <name type="scientific">Aquimarina spongiae</name>
    <dbReference type="NCBI Taxonomy" id="570521"/>
    <lineage>
        <taxon>Bacteria</taxon>
        <taxon>Pseudomonadati</taxon>
        <taxon>Bacteroidota</taxon>
        <taxon>Flavobacteriia</taxon>
        <taxon>Flavobacteriales</taxon>
        <taxon>Flavobacteriaceae</taxon>
        <taxon>Aquimarina</taxon>
    </lineage>
</organism>
<dbReference type="InterPro" id="IPR034660">
    <property type="entry name" value="DinB/YfiT-like"/>
</dbReference>
<evidence type="ECO:0000313" key="2">
    <source>
        <dbReference type="Proteomes" id="UP000184432"/>
    </source>
</evidence>
<reference evidence="2" key="1">
    <citation type="submission" date="2016-11" db="EMBL/GenBank/DDBJ databases">
        <authorList>
            <person name="Varghese N."/>
            <person name="Submissions S."/>
        </authorList>
    </citation>
    <scope>NUCLEOTIDE SEQUENCE [LARGE SCALE GENOMIC DNA]</scope>
    <source>
        <strain evidence="2">DSM 22623</strain>
    </source>
</reference>
<dbReference type="Gene3D" id="1.20.120.450">
    <property type="entry name" value="dinb family like domain"/>
    <property type="match status" value="1"/>
</dbReference>
<dbReference type="AlphaFoldDB" id="A0A1M6GDF2"/>